<reference evidence="2 3" key="1">
    <citation type="submission" date="2013-03" db="EMBL/GenBank/DDBJ databases">
        <authorList>
            <person name="Fiebig A."/>
            <person name="Goeker M."/>
            <person name="Klenk H.-P.P."/>
        </authorList>
    </citation>
    <scope>NUCLEOTIDE SEQUENCE [LARGE SCALE GENOMIC DNA]</scope>
    <source>
        <strain evidence="3">DSM 19469</strain>
    </source>
</reference>
<dbReference type="Proteomes" id="UP000019593">
    <property type="component" value="Chromosome"/>
</dbReference>
<dbReference type="AlphaFoldDB" id="W8SPI6"/>
<evidence type="ECO:0000256" key="1">
    <source>
        <dbReference type="SAM" id="MobiDB-lite"/>
    </source>
</evidence>
<gene>
    <name evidence="2" type="ORF">roselon_02059</name>
</gene>
<evidence type="ECO:0000313" key="3">
    <source>
        <dbReference type="Proteomes" id="UP000019593"/>
    </source>
</evidence>
<proteinExistence type="predicted"/>
<feature type="compositionally biased region" description="Basic and acidic residues" evidence="1">
    <location>
        <begin position="34"/>
        <end position="43"/>
    </location>
</feature>
<organism evidence="2 3">
    <name type="scientific">Roseicyclus elongatus DSM 19469</name>
    <dbReference type="NCBI Taxonomy" id="1294273"/>
    <lineage>
        <taxon>Bacteria</taxon>
        <taxon>Pseudomonadati</taxon>
        <taxon>Pseudomonadota</taxon>
        <taxon>Alphaproteobacteria</taxon>
        <taxon>Rhodobacterales</taxon>
        <taxon>Roseobacteraceae</taxon>
        <taxon>Roseicyclus</taxon>
    </lineage>
</organism>
<evidence type="ECO:0000313" key="2">
    <source>
        <dbReference type="EMBL" id="AHM04410.1"/>
    </source>
</evidence>
<feature type="region of interest" description="Disordered" evidence="1">
    <location>
        <begin position="1"/>
        <end position="49"/>
    </location>
</feature>
<keyword evidence="3" id="KW-1185">Reference proteome</keyword>
<dbReference type="AntiFam" id="ANF00041">
    <property type="entry name" value="Antisense to RNaseP"/>
</dbReference>
<feature type="region of interest" description="Disordered" evidence="1">
    <location>
        <begin position="114"/>
        <end position="143"/>
    </location>
</feature>
<dbReference type="KEGG" id="red:roselon_02059"/>
<accession>W8SPI6</accession>
<sequence>MGRGPESTGHAGAGRGKLRGGPVSRILSKGSPPLDDHSSRRTVADTLGLPTRIAGVKRPVMRSLFGIAPGGACRAAPVASGAVGSYPTVSPFPRRTGVVSFLWRFPSDRSARVLPGTVASGSPDFPRGVATPRPSGPPRRVDL</sequence>
<protein>
    <submittedName>
        <fullName evidence="2">Uncharacterized protein</fullName>
    </submittedName>
</protein>
<dbReference type="EMBL" id="CP004372">
    <property type="protein sequence ID" value="AHM04410.1"/>
    <property type="molecule type" value="Genomic_DNA"/>
</dbReference>
<dbReference type="HOGENOM" id="CLU_1804742_0_0_5"/>
<name>W8SPI6_9RHOB</name>